<protein>
    <submittedName>
        <fullName evidence="1">Uncharacterized protein</fullName>
    </submittedName>
</protein>
<organism evidence="1">
    <name type="scientific">marine sediment metagenome</name>
    <dbReference type="NCBI Taxonomy" id="412755"/>
    <lineage>
        <taxon>unclassified sequences</taxon>
        <taxon>metagenomes</taxon>
        <taxon>ecological metagenomes</taxon>
    </lineage>
</organism>
<accession>A0A0F8WNF3</accession>
<reference evidence="1" key="1">
    <citation type="journal article" date="2015" name="Nature">
        <title>Complex archaea that bridge the gap between prokaryotes and eukaryotes.</title>
        <authorList>
            <person name="Spang A."/>
            <person name="Saw J.H."/>
            <person name="Jorgensen S.L."/>
            <person name="Zaremba-Niedzwiedzka K."/>
            <person name="Martijn J."/>
            <person name="Lind A.E."/>
            <person name="van Eijk R."/>
            <person name="Schleper C."/>
            <person name="Guy L."/>
            <person name="Ettema T.J."/>
        </authorList>
    </citation>
    <scope>NUCLEOTIDE SEQUENCE</scope>
</reference>
<feature type="non-terminal residue" evidence="1">
    <location>
        <position position="339"/>
    </location>
</feature>
<name>A0A0F8WNF3_9ZZZZ</name>
<dbReference type="EMBL" id="LAZR01068343">
    <property type="protein sequence ID" value="KKK49820.1"/>
    <property type="molecule type" value="Genomic_DNA"/>
</dbReference>
<gene>
    <name evidence="1" type="ORF">LCGC14_3131200</name>
</gene>
<comment type="caution">
    <text evidence="1">The sequence shown here is derived from an EMBL/GenBank/DDBJ whole genome shotgun (WGS) entry which is preliminary data.</text>
</comment>
<evidence type="ECO:0000313" key="1">
    <source>
        <dbReference type="EMBL" id="KKK49820.1"/>
    </source>
</evidence>
<dbReference type="AlphaFoldDB" id="A0A0F8WNF3"/>
<proteinExistence type="predicted"/>
<feature type="non-terminal residue" evidence="1">
    <location>
        <position position="1"/>
    </location>
</feature>
<sequence length="339" mass="38903">SDESYSVQLKNGFFSGNGITITKKSIESFNDVLTMLGGDCEDLGAFIHRVMHILKTGIPSRKGNQPWNINGGWKDPVLQKMQHLVYWYISGGSLGSVTAARVGGAEAINKPLIIDSREDKNARLGAHMWQESMSIKEFEERMRRTNSKLINFKLREANYPKWLSNLPHTVGEGTGSVYPFLRPIGEYYKDINNKNLKIVQNQKKLASMKLIIENCQFLSMGQIQRIQKMNQNEPDARFSDFYRRATCFITDELFKLGNYTGEFTWTQNFPRVSEYDDDDDSNLEQPWTWGVNMRDKLQFEKREGKKIGLLTVPPITIQEKETILSLLRHLPPLQTPTLS</sequence>